<dbReference type="InterPro" id="IPR022385">
    <property type="entry name" value="Rhs_assc_core"/>
</dbReference>
<dbReference type="NCBIfam" id="TIGR03696">
    <property type="entry name" value="Rhs_assc_core"/>
    <property type="match status" value="1"/>
</dbReference>
<dbReference type="PANTHER" id="PTHR32305:SF15">
    <property type="entry name" value="PROTEIN RHSA-RELATED"/>
    <property type="match status" value="1"/>
</dbReference>
<dbReference type="AlphaFoldDB" id="A0A944HL78"/>
<organism evidence="1 2">
    <name type="scientific">Pseudomonas fluorescens</name>
    <dbReference type="NCBI Taxonomy" id="294"/>
    <lineage>
        <taxon>Bacteria</taxon>
        <taxon>Pseudomonadati</taxon>
        <taxon>Pseudomonadota</taxon>
        <taxon>Gammaproteobacteria</taxon>
        <taxon>Pseudomonadales</taxon>
        <taxon>Pseudomonadaceae</taxon>
        <taxon>Pseudomonas</taxon>
    </lineage>
</organism>
<evidence type="ECO:0000313" key="2">
    <source>
        <dbReference type="Proteomes" id="UP000692896"/>
    </source>
</evidence>
<dbReference type="PANTHER" id="PTHR32305">
    <property type="match status" value="1"/>
</dbReference>
<evidence type="ECO:0000313" key="1">
    <source>
        <dbReference type="EMBL" id="MBT2331588.1"/>
    </source>
</evidence>
<gene>
    <name evidence="1" type="ORF">J7E47_23005</name>
</gene>
<proteinExistence type="predicted"/>
<protein>
    <submittedName>
        <fullName evidence="1">RHS repeat protein</fullName>
    </submittedName>
</protein>
<sequence length="905" mass="101043">MGMDHKTPGLMAFDSRSLAVLSVNYCRSSERGPAQRRIERSLFDTAGRLVKQWDPRLWSLQRDDASAPASLTTVYSLTDAVLCTVSVDAGRQIDLRGLASEGVRSWDDRGMQREVVYDDSLRPLAVFEQGVGQPRRCSERMKYGYPGQGNREHNQHGQLIRHDDPAGTVLLESFSLVGQSLCQNRRFTRDAAAPDWPVLEADRESLLEPGDGALSTWRLGPLGDVLEQADARGNRQKRTLTLDGRLRESHLQLNDQDGWQPLVTDIRYNADGQIAQETAGNGVQTLLEYSPDDGRLMERHARRADQVLQDLFYTYDPMGNVLSIEDKALPVRYFANQRINPISRFIYDTLYQLLESTGWEAGAASQGPDSVGRLDPAAVSNYRQTYRYDESGNLLELIHVGAQNHGRQLQAARYSNRCKPYRNGVPPTEDEICAAFDARGNGLELDEGRFLAWDLRNQLSSVTSIERVSGLNDSEVYVYDGNGQRVRKRRTFQTAARALNAEVRYLPGLELRTDSGTGESLQVIAALGGLNSVRILHWESAPPSGANDLYRYSFTDHLGSNSLELAQDGRIISREHFYPFGETAYLAGEDVIEVSYKTVRYSGKERDATGLYYYGYRYYMPGLQRWLNPDPAGDIDGLNLYAMVSNNPLTFRDADGLNKTGKYEIEVGLKNRLKLTAAALTSRVGVFKEATGKYSDVNDFKVVEVGAFNDYLVGGDEVKQNLQRYKQRYKALSRDTSSPKVVGQPSNYGLGASISSYMLRSANDVFVDEPIDPDALNRHPDFVVERRFFAVMKKTDKLKPPEERHIYGLAELNAFTTKGKTEVDVVQVVVHPETQGDGALKKEALAQASSVARLPMLKGVGTFLTVHAIKAISKGADIRKIRTDAVNPRSARIAEKFDAKRVVNQ</sequence>
<name>A0A944HL78_PSEFL</name>
<accession>A0A944HL78</accession>
<dbReference type="Gene3D" id="2.180.10.10">
    <property type="entry name" value="RHS repeat-associated core"/>
    <property type="match status" value="1"/>
</dbReference>
<reference evidence="1" key="1">
    <citation type="submission" date="2021-03" db="EMBL/GenBank/DDBJ databases">
        <title>Genomic analysis provides insights into the functional capacity of soil bacteria communities inhabiting an altitudinal gradient in the Atacama Desert.</title>
        <authorList>
            <person name="Gonzalez M."/>
            <person name="Maldonado J."/>
            <person name="Maza F."/>
            <person name="Hodar C."/>
            <person name="Cortes M."/>
            <person name="Palma R."/>
            <person name="Andreani C."/>
            <person name="Gaete A."/>
            <person name="Vasquez-Dean J."/>
            <person name="Acuna V."/>
            <person name="Aguado M."/>
            <person name="Mandakovic D."/>
            <person name="Latorre M."/>
            <person name="Orellana A."/>
            <person name="Gutierrez R."/>
            <person name="Montecino M."/>
            <person name="Allende M."/>
            <person name="Maass A."/>
            <person name="Cambiazo V."/>
        </authorList>
    </citation>
    <scope>NUCLEOTIDE SEQUENCE</scope>
    <source>
        <strain evidence="1">ISL-25</strain>
    </source>
</reference>
<dbReference type="InterPro" id="IPR050708">
    <property type="entry name" value="T6SS_VgrG/RHS"/>
</dbReference>
<dbReference type="Proteomes" id="UP000692896">
    <property type="component" value="Unassembled WGS sequence"/>
</dbReference>
<dbReference type="RefSeq" id="WP_214963314.1">
    <property type="nucleotide sequence ID" value="NZ_JAGGNZ010000005.1"/>
</dbReference>
<comment type="caution">
    <text evidence="1">The sequence shown here is derived from an EMBL/GenBank/DDBJ whole genome shotgun (WGS) entry which is preliminary data.</text>
</comment>
<dbReference type="EMBL" id="JAGGOB010000055">
    <property type="protein sequence ID" value="MBT2331588.1"/>
    <property type="molecule type" value="Genomic_DNA"/>
</dbReference>